<gene>
    <name evidence="1" type="ORF">NF867_10660</name>
</gene>
<name>A0A9X2F283_9SPHI</name>
<dbReference type="Proteomes" id="UP001155182">
    <property type="component" value="Unassembled WGS sequence"/>
</dbReference>
<evidence type="ECO:0000313" key="1">
    <source>
        <dbReference type="EMBL" id="MCO4293327.1"/>
    </source>
</evidence>
<protein>
    <submittedName>
        <fullName evidence="1">Uncharacterized protein</fullName>
    </submittedName>
</protein>
<sequence length="86" mass="9894">MIEVFKTNVSINHQAIGLIHLIQSTFKGYKANFDLHDCDRILRVENTEGLIDALEVIKLLNRLGFYIEVLPDELPVYSLNYCLTNN</sequence>
<dbReference type="AlphaFoldDB" id="A0A9X2F283"/>
<dbReference type="EMBL" id="JAMWYS010000035">
    <property type="protein sequence ID" value="MCO4293327.1"/>
    <property type="molecule type" value="Genomic_DNA"/>
</dbReference>
<organism evidence="1 2">
    <name type="scientific">Solitalea agri</name>
    <dbReference type="NCBI Taxonomy" id="2953739"/>
    <lineage>
        <taxon>Bacteria</taxon>
        <taxon>Pseudomonadati</taxon>
        <taxon>Bacteroidota</taxon>
        <taxon>Sphingobacteriia</taxon>
        <taxon>Sphingobacteriales</taxon>
        <taxon>Sphingobacteriaceae</taxon>
        <taxon>Solitalea</taxon>
    </lineage>
</organism>
<comment type="caution">
    <text evidence="1">The sequence shown here is derived from an EMBL/GenBank/DDBJ whole genome shotgun (WGS) entry which is preliminary data.</text>
</comment>
<keyword evidence="2" id="KW-1185">Reference proteome</keyword>
<proteinExistence type="predicted"/>
<evidence type="ECO:0000313" key="2">
    <source>
        <dbReference type="Proteomes" id="UP001155182"/>
    </source>
</evidence>
<reference evidence="1" key="1">
    <citation type="submission" date="2022-06" db="EMBL/GenBank/DDBJ databases">
        <title>Solitalea sp. MAHUQ-68 isolated from rhizospheric soil.</title>
        <authorList>
            <person name="Huq M.A."/>
        </authorList>
    </citation>
    <scope>NUCLEOTIDE SEQUENCE</scope>
    <source>
        <strain evidence="1">MAHUQ-68</strain>
    </source>
</reference>
<accession>A0A9X2F283</accession>